<dbReference type="InterPro" id="IPR011333">
    <property type="entry name" value="SKP1/BTB/POZ_sf"/>
</dbReference>
<dbReference type="EMBL" id="JANAWD010000416">
    <property type="protein sequence ID" value="KAJ3479795.1"/>
    <property type="molecule type" value="Genomic_DNA"/>
</dbReference>
<keyword evidence="2" id="KW-1185">Reference proteome</keyword>
<proteinExistence type="predicted"/>
<name>A0AAD5YDM3_9APHY</name>
<protein>
    <recommendedName>
        <fullName evidence="3">BTB domain-containing protein</fullName>
    </recommendedName>
</protein>
<sequence length="465" mass="51756">MSISMCTNIPSLDHPPISPDIATTDPSMTESRTILDYILQLVYPLPVPSTPTTLAMLDNIFEVSKEDQIEKDPSSHSISHSIIPMRASESTLDYILRLVYPLPEPSIPTTLAMIGDILEASIEYKIEKITLKMKAALLTFADSDSVAVFAVACRLMLEDEANVAAATWKPELPELGIHCPYSRVPIDKCSRGYRSHCRNYDLFGRPITCGCHEGHGCTIPVVTPPQFSSTIEGMGFMKETERISAGSYFRLLRYFQTKEHPVTFCLPPPPACGPAEIVDHPSIHPPPGREIDADIILESRDGIKFPIHTLILSLASASEILDKLPSSDSAEGGLPIICLEEDATTLHTLIRLCYPFPEKGGIIDLEQLALARVAAVKYNIPQAVSLARELMARQIKQHPLQIYLLAKRHGWETDAEDATQECLNLDRDVFLKLYTPEMETSPAQVYYDLLKRLYEEWVARREAAA</sequence>
<comment type="caution">
    <text evidence="1">The sequence shown here is derived from an EMBL/GenBank/DDBJ whole genome shotgun (WGS) entry which is preliminary data.</text>
</comment>
<evidence type="ECO:0008006" key="3">
    <source>
        <dbReference type="Google" id="ProtNLM"/>
    </source>
</evidence>
<dbReference type="Proteomes" id="UP001212997">
    <property type="component" value="Unassembled WGS sequence"/>
</dbReference>
<accession>A0AAD5YDM3</accession>
<organism evidence="1 2">
    <name type="scientific">Meripilus lineatus</name>
    <dbReference type="NCBI Taxonomy" id="2056292"/>
    <lineage>
        <taxon>Eukaryota</taxon>
        <taxon>Fungi</taxon>
        <taxon>Dikarya</taxon>
        <taxon>Basidiomycota</taxon>
        <taxon>Agaricomycotina</taxon>
        <taxon>Agaricomycetes</taxon>
        <taxon>Polyporales</taxon>
        <taxon>Meripilaceae</taxon>
        <taxon>Meripilus</taxon>
    </lineage>
</organism>
<reference evidence="1" key="1">
    <citation type="submission" date="2022-07" db="EMBL/GenBank/DDBJ databases">
        <title>Genome Sequence of Physisporinus lineatus.</title>
        <authorList>
            <person name="Buettner E."/>
        </authorList>
    </citation>
    <scope>NUCLEOTIDE SEQUENCE</scope>
    <source>
        <strain evidence="1">VT162</strain>
    </source>
</reference>
<evidence type="ECO:0000313" key="2">
    <source>
        <dbReference type="Proteomes" id="UP001212997"/>
    </source>
</evidence>
<gene>
    <name evidence="1" type="ORF">NLI96_g8816</name>
</gene>
<dbReference type="AlphaFoldDB" id="A0AAD5YDM3"/>
<evidence type="ECO:0000313" key="1">
    <source>
        <dbReference type="EMBL" id="KAJ3479795.1"/>
    </source>
</evidence>
<dbReference type="Gene3D" id="3.30.710.10">
    <property type="entry name" value="Potassium Channel Kv1.1, Chain A"/>
    <property type="match status" value="1"/>
</dbReference>